<sequence>MWKKIADFILGNRIPILIFIGITTVFMGYQAKDVKWSYQYIRIIPDDDPDMIAFNEFQSRFGEDASSFVLGIKDPKLYQLENFNKFMQLGKDIKDLHGITNVLSMANVPNLIANRKEQKFEIHPFFSHPPSTQAELDSIIGKEKEVKAFEHRLISKEGATAMVINMDPVILNSKNRTAVMLKLEARAQEFSDETGIKLYYAGMPYVRSIMANNVKKETMVFLGISIGVVALVLFLFFRSFSPVFYPLVVIGVVIVWIMGTLALFNYEITILTGLLPPVLVVIGIPNCIYLLNKYHQEIANGLDKRDALAVIIKKIGVVTLITNTTTAIGFMVLITTGIKAMQEFGIVAGINIAITFILSITFIPIVFSYLPAPQVRHLKHLEFKPTNWLIHQLEVLVTHYRSGVYVFTSLMVAVSIYGSYQVTAESYMVDDLPEDYHVKQDLRFFENEFSGVMPLEIEIDTKKKRGYMKKGYLGKVEEIEDFIGSLHEVSPPISINTFLKAANQSFHGGDSSFYKLPSRSEMSYIMKYARNSADDQTSSLSDAMIDSTGRFIRITTSMADIGSIKMENLVDDVIRPKLAEITKGTGLEAVVTGSTLIFIKGNDFLIKNLKQSMLIAFFLIAVIMGTLFGNIRIIIISLIPNIIPLLFTLGLMGFLGIPLKPSTAIVFSIAFGISVDDSIHFLAKYRQEIVLHNYNMKKAVIMALRETGASMLYTSIVLFCGFAIFMGSTFGATQALGLLTSVTLIVAMSTNLTLLPCLLYTFDVNKQAMHPIIDGMDTFYFEDEDEEIDIDRINVGSESEEEE</sequence>
<gene>
    <name evidence="8" type="ORF">HGP29_14165</name>
</gene>
<evidence type="ECO:0000259" key="7">
    <source>
        <dbReference type="PROSITE" id="PS50156"/>
    </source>
</evidence>
<evidence type="ECO:0000256" key="6">
    <source>
        <dbReference type="SAM" id="Phobius"/>
    </source>
</evidence>
<reference evidence="8 9" key="1">
    <citation type="submission" date="2020-04" db="EMBL/GenBank/DDBJ databases">
        <title>Flammeovirga sp. SR4, a novel species isolated from seawater.</title>
        <authorList>
            <person name="Wang X."/>
        </authorList>
    </citation>
    <scope>NUCLEOTIDE SEQUENCE [LARGE SCALE GENOMIC DNA]</scope>
    <source>
        <strain evidence="8 9">SR4</strain>
    </source>
</reference>
<evidence type="ECO:0000256" key="5">
    <source>
        <dbReference type="ARBA" id="ARBA00023136"/>
    </source>
</evidence>
<accession>A0A7X8XWJ6</accession>
<feature type="transmembrane region" description="Helical" evidence="6">
    <location>
        <begin position="711"/>
        <end position="732"/>
    </location>
</feature>
<feature type="transmembrane region" description="Helical" evidence="6">
    <location>
        <begin position="311"/>
        <end position="334"/>
    </location>
</feature>
<dbReference type="RefSeq" id="WP_168883072.1">
    <property type="nucleotide sequence ID" value="NZ_JABAIL010000004.1"/>
</dbReference>
<organism evidence="8 9">
    <name type="scientific">Flammeovirga agarivorans</name>
    <dbReference type="NCBI Taxonomy" id="2726742"/>
    <lineage>
        <taxon>Bacteria</taxon>
        <taxon>Pseudomonadati</taxon>
        <taxon>Bacteroidota</taxon>
        <taxon>Cytophagia</taxon>
        <taxon>Cytophagales</taxon>
        <taxon>Flammeovirgaceae</taxon>
        <taxon>Flammeovirga</taxon>
    </lineage>
</organism>
<feature type="domain" description="SSD" evidence="7">
    <location>
        <begin position="247"/>
        <end position="369"/>
    </location>
</feature>
<dbReference type="InterPro" id="IPR000731">
    <property type="entry name" value="SSD"/>
</dbReference>
<keyword evidence="4 6" id="KW-1133">Transmembrane helix</keyword>
<dbReference type="Gene3D" id="1.20.1640.10">
    <property type="entry name" value="Multidrug efflux transporter AcrB transmembrane domain"/>
    <property type="match status" value="2"/>
</dbReference>
<feature type="transmembrane region" description="Helical" evidence="6">
    <location>
        <begin position="346"/>
        <end position="370"/>
    </location>
</feature>
<dbReference type="SUPFAM" id="SSF82866">
    <property type="entry name" value="Multidrug efflux transporter AcrB transmembrane domain"/>
    <property type="match status" value="2"/>
</dbReference>
<dbReference type="Proteomes" id="UP000585050">
    <property type="component" value="Unassembled WGS sequence"/>
</dbReference>
<proteinExistence type="predicted"/>
<name>A0A7X8XWJ6_9BACT</name>
<feature type="transmembrane region" description="Helical" evidence="6">
    <location>
        <begin position="738"/>
        <end position="762"/>
    </location>
</feature>
<protein>
    <submittedName>
        <fullName evidence="8">MMPL family transporter</fullName>
    </submittedName>
</protein>
<dbReference type="PROSITE" id="PS50156">
    <property type="entry name" value="SSD"/>
    <property type="match status" value="2"/>
</dbReference>
<feature type="transmembrane region" description="Helical" evidence="6">
    <location>
        <begin position="271"/>
        <end position="291"/>
    </location>
</feature>
<comment type="subcellular location">
    <subcellularLocation>
        <location evidence="1">Cell membrane</location>
        <topology evidence="1">Multi-pass membrane protein</topology>
    </subcellularLocation>
</comment>
<evidence type="ECO:0000256" key="2">
    <source>
        <dbReference type="ARBA" id="ARBA00022475"/>
    </source>
</evidence>
<keyword evidence="2" id="KW-1003">Cell membrane</keyword>
<dbReference type="Pfam" id="PF03176">
    <property type="entry name" value="MMPL"/>
    <property type="match status" value="2"/>
</dbReference>
<evidence type="ECO:0000256" key="4">
    <source>
        <dbReference type="ARBA" id="ARBA00022989"/>
    </source>
</evidence>
<dbReference type="GO" id="GO:0005886">
    <property type="term" value="C:plasma membrane"/>
    <property type="evidence" value="ECO:0007669"/>
    <property type="project" value="UniProtKB-SubCell"/>
</dbReference>
<dbReference type="PANTHER" id="PTHR33406:SF12">
    <property type="entry name" value="BLR2997 PROTEIN"/>
    <property type="match status" value="1"/>
</dbReference>
<feature type="domain" description="SSD" evidence="7">
    <location>
        <begin position="635"/>
        <end position="761"/>
    </location>
</feature>
<keyword evidence="5 6" id="KW-0472">Membrane</keyword>
<dbReference type="InterPro" id="IPR050545">
    <property type="entry name" value="Mycobact_MmpL"/>
</dbReference>
<feature type="transmembrane region" description="Helical" evidence="6">
    <location>
        <begin position="614"/>
        <end position="636"/>
    </location>
</feature>
<evidence type="ECO:0000256" key="1">
    <source>
        <dbReference type="ARBA" id="ARBA00004651"/>
    </source>
</evidence>
<evidence type="ECO:0000313" key="9">
    <source>
        <dbReference type="Proteomes" id="UP000585050"/>
    </source>
</evidence>
<feature type="transmembrane region" description="Helical" evidence="6">
    <location>
        <begin position="219"/>
        <end position="237"/>
    </location>
</feature>
<dbReference type="EMBL" id="JABAIL010000004">
    <property type="protein sequence ID" value="NLR92358.1"/>
    <property type="molecule type" value="Genomic_DNA"/>
</dbReference>
<dbReference type="PANTHER" id="PTHR33406">
    <property type="entry name" value="MEMBRANE PROTEIN MJ1562-RELATED"/>
    <property type="match status" value="1"/>
</dbReference>
<feature type="transmembrane region" description="Helical" evidence="6">
    <location>
        <begin position="243"/>
        <end position="264"/>
    </location>
</feature>
<evidence type="ECO:0000313" key="8">
    <source>
        <dbReference type="EMBL" id="NLR92358.1"/>
    </source>
</evidence>
<feature type="transmembrane region" description="Helical" evidence="6">
    <location>
        <begin position="12"/>
        <end position="29"/>
    </location>
</feature>
<dbReference type="InterPro" id="IPR004869">
    <property type="entry name" value="MMPL_dom"/>
</dbReference>
<evidence type="ECO:0000256" key="3">
    <source>
        <dbReference type="ARBA" id="ARBA00022692"/>
    </source>
</evidence>
<keyword evidence="9" id="KW-1185">Reference proteome</keyword>
<keyword evidence="3 6" id="KW-0812">Transmembrane</keyword>
<comment type="caution">
    <text evidence="8">The sequence shown here is derived from an EMBL/GenBank/DDBJ whole genome shotgun (WGS) entry which is preliminary data.</text>
</comment>
<dbReference type="AlphaFoldDB" id="A0A7X8XWJ6"/>